<evidence type="ECO:0000313" key="1">
    <source>
        <dbReference type="EMBL" id="GFR63165.1"/>
    </source>
</evidence>
<gene>
    <name evidence="1" type="ORF">ElyMa_001889000</name>
</gene>
<organism evidence="1 2">
    <name type="scientific">Elysia marginata</name>
    <dbReference type="NCBI Taxonomy" id="1093978"/>
    <lineage>
        <taxon>Eukaryota</taxon>
        <taxon>Metazoa</taxon>
        <taxon>Spiralia</taxon>
        <taxon>Lophotrochozoa</taxon>
        <taxon>Mollusca</taxon>
        <taxon>Gastropoda</taxon>
        <taxon>Heterobranchia</taxon>
        <taxon>Euthyneura</taxon>
        <taxon>Panpulmonata</taxon>
        <taxon>Sacoglossa</taxon>
        <taxon>Placobranchoidea</taxon>
        <taxon>Plakobranchidae</taxon>
        <taxon>Elysia</taxon>
    </lineage>
</organism>
<dbReference type="EMBL" id="BMAT01003830">
    <property type="protein sequence ID" value="GFR63165.1"/>
    <property type="molecule type" value="Genomic_DNA"/>
</dbReference>
<protein>
    <submittedName>
        <fullName evidence="1">Deoxyguanosinetriphosphate triphosphohydrolase</fullName>
    </submittedName>
</protein>
<accession>A0AAV4ERG2</accession>
<dbReference type="Proteomes" id="UP000762676">
    <property type="component" value="Unassembled WGS sequence"/>
</dbReference>
<reference evidence="1 2" key="1">
    <citation type="journal article" date="2021" name="Elife">
        <title>Chloroplast acquisition without the gene transfer in kleptoplastic sea slugs, Plakobranchus ocellatus.</title>
        <authorList>
            <person name="Maeda T."/>
            <person name="Takahashi S."/>
            <person name="Yoshida T."/>
            <person name="Shimamura S."/>
            <person name="Takaki Y."/>
            <person name="Nagai Y."/>
            <person name="Toyoda A."/>
            <person name="Suzuki Y."/>
            <person name="Arimoto A."/>
            <person name="Ishii H."/>
            <person name="Satoh N."/>
            <person name="Nishiyama T."/>
            <person name="Hasebe M."/>
            <person name="Maruyama T."/>
            <person name="Minagawa J."/>
            <person name="Obokata J."/>
            <person name="Shigenobu S."/>
        </authorList>
    </citation>
    <scope>NUCLEOTIDE SEQUENCE [LARGE SCALE GENOMIC DNA]</scope>
</reference>
<comment type="caution">
    <text evidence="1">The sequence shown here is derived from an EMBL/GenBank/DDBJ whole genome shotgun (WGS) entry which is preliminary data.</text>
</comment>
<name>A0AAV4ERG2_9GAST</name>
<dbReference type="AlphaFoldDB" id="A0AAV4ERG2"/>
<evidence type="ECO:0000313" key="2">
    <source>
        <dbReference type="Proteomes" id="UP000762676"/>
    </source>
</evidence>
<keyword evidence="2" id="KW-1185">Reference proteome</keyword>
<sequence length="419" mass="47404">MEVRGMEVRQVEVRGVGVKEVEIRDKEVREVEVRDKKAREVEMRDKEVKEVELTMMSLSMSLATIIVTVMSSLCGGAETTGVVFHSVDFSTLIEHRLLRREVALDLINDGSHSKQITFRVSCPQDVHPRLQVDRKDGELRFSVPLYVHENASFVKTGPVEENSAVGHRYKDSMHIVVQITGDAFLSVFIIYEQLMLRKDSLFKDEFSFDISNPIRLFLMDFSIQDAQPFNFIRTTPITKEKSEVAGQPVSDLGNQTDLIPLEPLTSAYFVYTGNVSYPSGMSAGFSVNYDMEHLPGGEILVNYWTFLHTTAPEMLNVSLGTPSSSVVFNYGQHNVMKFTLSTTVFSDVLAGTELIVCGQLRNVHQPFPYSIETYRDNTTANSSLVFQTDKPKMYFDLNMWPVGSRICHMVKTKQTTQPH</sequence>
<proteinExistence type="predicted"/>